<dbReference type="Proteomes" id="UP001595816">
    <property type="component" value="Unassembled WGS sequence"/>
</dbReference>
<evidence type="ECO:0000256" key="1">
    <source>
        <dbReference type="SAM" id="Phobius"/>
    </source>
</evidence>
<gene>
    <name evidence="2" type="ORF">ACFOZ4_36815</name>
</gene>
<keyword evidence="1" id="KW-1133">Transmembrane helix</keyword>
<comment type="caution">
    <text evidence="2">The sequence shown here is derived from an EMBL/GenBank/DDBJ whole genome shotgun (WGS) entry which is preliminary data.</text>
</comment>
<keyword evidence="1" id="KW-0812">Transmembrane</keyword>
<evidence type="ECO:0000313" key="3">
    <source>
        <dbReference type="Proteomes" id="UP001595816"/>
    </source>
</evidence>
<evidence type="ECO:0000313" key="2">
    <source>
        <dbReference type="EMBL" id="MFC4136202.1"/>
    </source>
</evidence>
<feature type="transmembrane region" description="Helical" evidence="1">
    <location>
        <begin position="65"/>
        <end position="98"/>
    </location>
</feature>
<keyword evidence="1" id="KW-0472">Membrane</keyword>
<sequence length="106" mass="10949">MGRRWDLLAAIAAVTAAVMLTVYVVIMRGQGDTPLWWVLAALGLSVVLCGYAVDRRRAHRRGLLGFAGGLLVILGVLSLLSIGCPILIAGVTALIAAATANGRPAA</sequence>
<feature type="transmembrane region" description="Helical" evidence="1">
    <location>
        <begin position="7"/>
        <end position="29"/>
    </location>
</feature>
<dbReference type="RefSeq" id="WP_253751357.1">
    <property type="nucleotide sequence ID" value="NZ_JAMZDZ010000001.1"/>
</dbReference>
<proteinExistence type="predicted"/>
<keyword evidence="3" id="KW-1185">Reference proteome</keyword>
<dbReference type="EMBL" id="JBHSAY010000029">
    <property type="protein sequence ID" value="MFC4136202.1"/>
    <property type="molecule type" value="Genomic_DNA"/>
</dbReference>
<feature type="transmembrane region" description="Helical" evidence="1">
    <location>
        <begin position="35"/>
        <end position="53"/>
    </location>
</feature>
<organism evidence="2 3">
    <name type="scientific">Hamadaea flava</name>
    <dbReference type="NCBI Taxonomy" id="1742688"/>
    <lineage>
        <taxon>Bacteria</taxon>
        <taxon>Bacillati</taxon>
        <taxon>Actinomycetota</taxon>
        <taxon>Actinomycetes</taxon>
        <taxon>Micromonosporales</taxon>
        <taxon>Micromonosporaceae</taxon>
        <taxon>Hamadaea</taxon>
    </lineage>
</organism>
<accession>A0ABV8LYM1</accession>
<name>A0ABV8LYM1_9ACTN</name>
<protein>
    <submittedName>
        <fullName evidence="2">Uncharacterized protein</fullName>
    </submittedName>
</protein>
<reference evidence="3" key="1">
    <citation type="journal article" date="2019" name="Int. J. Syst. Evol. Microbiol.">
        <title>The Global Catalogue of Microorganisms (GCM) 10K type strain sequencing project: providing services to taxonomists for standard genome sequencing and annotation.</title>
        <authorList>
            <consortium name="The Broad Institute Genomics Platform"/>
            <consortium name="The Broad Institute Genome Sequencing Center for Infectious Disease"/>
            <person name="Wu L."/>
            <person name="Ma J."/>
        </authorList>
    </citation>
    <scope>NUCLEOTIDE SEQUENCE [LARGE SCALE GENOMIC DNA]</scope>
    <source>
        <strain evidence="3">CGMCC 4.7289</strain>
    </source>
</reference>